<name>A0A6G1BWU2_9ORYZ</name>
<accession>A0A6G1BWU2</accession>
<comment type="caution">
    <text evidence="2">The sequence shown here is derived from an EMBL/GenBank/DDBJ whole genome shotgun (WGS) entry which is preliminary data.</text>
</comment>
<keyword evidence="3" id="KW-1185">Reference proteome</keyword>
<dbReference type="OrthoDB" id="684027at2759"/>
<dbReference type="AlphaFoldDB" id="A0A6G1BWU2"/>
<dbReference type="EMBL" id="SPHZ02000011">
    <property type="protein sequence ID" value="KAF0891833.1"/>
    <property type="molecule type" value="Genomic_DNA"/>
</dbReference>
<proteinExistence type="predicted"/>
<feature type="signal peptide" evidence="1">
    <location>
        <begin position="1"/>
        <end position="26"/>
    </location>
</feature>
<keyword evidence="1" id="KW-0732">Signal</keyword>
<reference evidence="2 3" key="1">
    <citation type="submission" date="2019-11" db="EMBL/GenBank/DDBJ databases">
        <title>Whole genome sequence of Oryza granulata.</title>
        <authorList>
            <person name="Li W."/>
        </authorList>
    </citation>
    <scope>NUCLEOTIDE SEQUENCE [LARGE SCALE GENOMIC DNA]</scope>
    <source>
        <strain evidence="3">cv. Menghai</strain>
        <tissue evidence="2">Leaf</tissue>
    </source>
</reference>
<feature type="chain" id="PRO_5026016244" evidence="1">
    <location>
        <begin position="27"/>
        <end position="193"/>
    </location>
</feature>
<evidence type="ECO:0000256" key="1">
    <source>
        <dbReference type="SAM" id="SignalP"/>
    </source>
</evidence>
<organism evidence="2 3">
    <name type="scientific">Oryza meyeriana var. granulata</name>
    <dbReference type="NCBI Taxonomy" id="110450"/>
    <lineage>
        <taxon>Eukaryota</taxon>
        <taxon>Viridiplantae</taxon>
        <taxon>Streptophyta</taxon>
        <taxon>Embryophyta</taxon>
        <taxon>Tracheophyta</taxon>
        <taxon>Spermatophyta</taxon>
        <taxon>Magnoliopsida</taxon>
        <taxon>Liliopsida</taxon>
        <taxon>Poales</taxon>
        <taxon>Poaceae</taxon>
        <taxon>BOP clade</taxon>
        <taxon>Oryzoideae</taxon>
        <taxon>Oryzeae</taxon>
        <taxon>Oryzinae</taxon>
        <taxon>Oryza</taxon>
        <taxon>Oryza meyeriana</taxon>
    </lineage>
</organism>
<gene>
    <name evidence="2" type="ORF">E2562_011012</name>
</gene>
<dbReference type="Proteomes" id="UP000479710">
    <property type="component" value="Unassembled WGS sequence"/>
</dbReference>
<sequence length="193" mass="20566">MHSPASASLLLILCAVASFISCGADGGRHIKMASLYAPQLTRWRALVGGVVRDCVEHERKVLLVSREDCLVAGEEEDEDRRDCLEIGGRLFPLVDETKVAVHGGGRVRCVECSSPAHGVEPMLLTVTEGKEVAEVIAPGPDGVLRVVGCGCCADPETGTVQHAVDVQGGLEAFILLVSVREELGRIVCIKRIN</sequence>
<protein>
    <submittedName>
        <fullName evidence="2">Uncharacterized protein</fullName>
    </submittedName>
</protein>
<evidence type="ECO:0000313" key="3">
    <source>
        <dbReference type="Proteomes" id="UP000479710"/>
    </source>
</evidence>
<evidence type="ECO:0000313" key="2">
    <source>
        <dbReference type="EMBL" id="KAF0891833.1"/>
    </source>
</evidence>